<dbReference type="GO" id="GO:0000502">
    <property type="term" value="C:proteasome complex"/>
    <property type="evidence" value="ECO:0007669"/>
    <property type="project" value="UniProtKB-KW"/>
</dbReference>
<keyword evidence="4" id="KW-1185">Reference proteome</keyword>
<keyword evidence="1 3" id="KW-0647">Proteasome</keyword>
<proteinExistence type="predicted"/>
<accession>A0A0M0JL78</accession>
<dbReference type="Pfam" id="PF10602">
    <property type="entry name" value="RPN7"/>
    <property type="match status" value="1"/>
</dbReference>
<sequence length="393" mass="43033">MSSAAAPSTAAKDSGPPDEYISIAQIRYTAAHGKPAEAAKAKEQLLALIKKREMGPLYSAVCEQLGTLPDAALAASFAAANAAELARLDEAIVRCDKDEGESEVREAYLAKSEYLVRIGENEKAHAAIEATYTKTVAIGLRLDLLLCKLRVAFFFDNLKLVKATVDRAKALLETGGDWERRNRLKVYEAVFLLSIRDLKKSSALLLDSIATFTATELLPYNTFVLYAVATSLVALPRSELRPKIIDSPEVLQVIGEIPHIAGLVNGLYGCSYRMLFASLVEVIDMLLADRYFAAHARYYWREVRVLAYTQFLESYRAVSLQSMAASFGVSSAFLDAELAAFISGGRLSCSIDKVAGIVSSTRPDTKNAQYQATIKQGDLLLNRVQRLSRVVNM</sequence>
<dbReference type="EMBL" id="JWZX01002728">
    <property type="protein sequence ID" value="KOO27346.1"/>
    <property type="molecule type" value="Genomic_DNA"/>
</dbReference>
<evidence type="ECO:0000256" key="1">
    <source>
        <dbReference type="ARBA" id="ARBA00022942"/>
    </source>
</evidence>
<dbReference type="PANTHER" id="PTHR14145:SF1">
    <property type="entry name" value="26S PROTEASOME NON-ATPASE REGULATORY SUBUNIT 6"/>
    <property type="match status" value="1"/>
</dbReference>
<dbReference type="Proteomes" id="UP000037460">
    <property type="component" value="Unassembled WGS sequence"/>
</dbReference>
<organism evidence="3 4">
    <name type="scientific">Chrysochromulina tobinii</name>
    <dbReference type="NCBI Taxonomy" id="1460289"/>
    <lineage>
        <taxon>Eukaryota</taxon>
        <taxon>Haptista</taxon>
        <taxon>Haptophyta</taxon>
        <taxon>Prymnesiophyceae</taxon>
        <taxon>Prymnesiales</taxon>
        <taxon>Chrysochromulinaceae</taxon>
        <taxon>Chrysochromulina</taxon>
    </lineage>
</organism>
<dbReference type="PROSITE" id="PS50250">
    <property type="entry name" value="PCI"/>
    <property type="match status" value="1"/>
</dbReference>
<dbReference type="GO" id="GO:0043161">
    <property type="term" value="P:proteasome-mediated ubiquitin-dependent protein catabolic process"/>
    <property type="evidence" value="ECO:0007669"/>
    <property type="project" value="TreeGrafter"/>
</dbReference>
<dbReference type="InterPro" id="IPR049549">
    <property type="entry name" value="RPN7_PSMD6_C"/>
</dbReference>
<evidence type="ECO:0000313" key="4">
    <source>
        <dbReference type="Proteomes" id="UP000037460"/>
    </source>
</evidence>
<dbReference type="InterPro" id="IPR045135">
    <property type="entry name" value="Rpn7_N"/>
</dbReference>
<name>A0A0M0JL78_9EUKA</name>
<feature type="domain" description="PCI" evidence="2">
    <location>
        <begin position="197"/>
        <end position="365"/>
    </location>
</feature>
<dbReference type="Pfam" id="PF01399">
    <property type="entry name" value="PCI"/>
    <property type="match status" value="1"/>
</dbReference>
<dbReference type="SUPFAM" id="SSF46785">
    <property type="entry name" value="Winged helix' DNA-binding domain"/>
    <property type="match status" value="1"/>
</dbReference>
<comment type="caution">
    <text evidence="3">The sequence shown here is derived from an EMBL/GenBank/DDBJ whole genome shotgun (WGS) entry which is preliminary data.</text>
</comment>
<evidence type="ECO:0000313" key="3">
    <source>
        <dbReference type="EMBL" id="KOO27346.1"/>
    </source>
</evidence>
<evidence type="ECO:0000259" key="2">
    <source>
        <dbReference type="PROSITE" id="PS50250"/>
    </source>
</evidence>
<dbReference type="InterPro" id="IPR000717">
    <property type="entry name" value="PCI_dom"/>
</dbReference>
<gene>
    <name evidence="3" type="ORF">Ctob_003576</name>
</gene>
<dbReference type="InterPro" id="IPR036390">
    <property type="entry name" value="WH_DNA-bd_sf"/>
</dbReference>
<dbReference type="Pfam" id="PF21154">
    <property type="entry name" value="RPN7_PSMD6_C"/>
    <property type="match status" value="1"/>
</dbReference>
<dbReference type="PANTHER" id="PTHR14145">
    <property type="entry name" value="26S PROTESOME SUBUNIT 6"/>
    <property type="match status" value="1"/>
</dbReference>
<dbReference type="OrthoDB" id="1452at2759"/>
<dbReference type="FunFam" id="1.25.40.570:FF:000005">
    <property type="entry name" value="26S proteasome regulatory subunit N7"/>
    <property type="match status" value="1"/>
</dbReference>
<protein>
    <submittedName>
        <fullName evidence="3">26s proteasome non-ATPase regulatory subunit 6</fullName>
    </submittedName>
</protein>
<dbReference type="InterPro" id="IPR019585">
    <property type="entry name" value="Rpn7/CSN1"/>
</dbReference>
<dbReference type="SMART" id="SM00088">
    <property type="entry name" value="PINT"/>
    <property type="match status" value="1"/>
</dbReference>
<reference evidence="4" key="1">
    <citation type="journal article" date="2015" name="PLoS Genet.">
        <title>Genome Sequence and Transcriptome Analyses of Chrysochromulina tobin: Metabolic Tools for Enhanced Algal Fitness in the Prominent Order Prymnesiales (Haptophyceae).</title>
        <authorList>
            <person name="Hovde B.T."/>
            <person name="Deodato C.R."/>
            <person name="Hunsperger H.M."/>
            <person name="Ryken S.A."/>
            <person name="Yost W."/>
            <person name="Jha R.K."/>
            <person name="Patterson J."/>
            <person name="Monnat R.J. Jr."/>
            <person name="Barlow S.B."/>
            <person name="Starkenburg S.R."/>
            <person name="Cattolico R.A."/>
        </authorList>
    </citation>
    <scope>NUCLEOTIDE SEQUENCE</scope>
    <source>
        <strain evidence="4">CCMP291</strain>
    </source>
</reference>
<dbReference type="Gene3D" id="1.25.40.570">
    <property type="match status" value="1"/>
</dbReference>
<dbReference type="AlphaFoldDB" id="A0A0M0JL78"/>